<dbReference type="Pfam" id="PF11611">
    <property type="entry name" value="DUF4352"/>
    <property type="match status" value="1"/>
</dbReference>
<feature type="domain" description="DUF2510" evidence="4">
    <location>
        <begin position="8"/>
        <end position="35"/>
    </location>
</feature>
<dbReference type="RefSeq" id="WP_068000679.1">
    <property type="nucleotide sequence ID" value="NZ_CP015596.1"/>
</dbReference>
<dbReference type="STRING" id="1682113.A7U43_25770"/>
<feature type="region of interest" description="Disordered" evidence="2">
    <location>
        <begin position="1"/>
        <end position="123"/>
    </location>
</feature>
<evidence type="ECO:0000256" key="1">
    <source>
        <dbReference type="ARBA" id="ARBA00022729"/>
    </source>
</evidence>
<evidence type="ECO:0008006" key="8">
    <source>
        <dbReference type="Google" id="ProtNLM"/>
    </source>
</evidence>
<evidence type="ECO:0000313" key="6">
    <source>
        <dbReference type="EMBL" id="ANE82208.1"/>
    </source>
</evidence>
<dbReference type="InterPro" id="IPR029051">
    <property type="entry name" value="DUF4352"/>
</dbReference>
<keyword evidence="3" id="KW-0812">Transmembrane</keyword>
<feature type="compositionally biased region" description="Low complexity" evidence="2">
    <location>
        <begin position="95"/>
        <end position="123"/>
    </location>
</feature>
<proteinExistence type="predicted"/>
<accession>A0A172UTA2</accession>
<reference evidence="6 7" key="1">
    <citation type="submission" date="2016-05" db="EMBL/GenBank/DDBJ databases">
        <title>Complete genome sequence of a phthalic acid esters degrading Mycobacterium sp. YC-RL4.</title>
        <authorList>
            <person name="Ren L."/>
            <person name="Fan S."/>
            <person name="Ruth N."/>
            <person name="Jia Y."/>
            <person name="Wang J."/>
            <person name="Qiao C."/>
        </authorList>
    </citation>
    <scope>NUCLEOTIDE SEQUENCE [LARGE SCALE GENOMIC DNA]</scope>
    <source>
        <strain evidence="6 7">YC-RL4</strain>
    </source>
</reference>
<feature type="transmembrane region" description="Helical" evidence="3">
    <location>
        <begin position="175"/>
        <end position="195"/>
    </location>
</feature>
<evidence type="ECO:0000259" key="4">
    <source>
        <dbReference type="Pfam" id="PF10708"/>
    </source>
</evidence>
<keyword evidence="7" id="KW-1185">Reference proteome</keyword>
<keyword evidence="3" id="KW-0472">Membrane</keyword>
<feature type="domain" description="DUF4352" evidence="5">
    <location>
        <begin position="243"/>
        <end position="356"/>
    </location>
</feature>
<dbReference type="Gene3D" id="2.60.40.1240">
    <property type="match status" value="1"/>
</dbReference>
<dbReference type="Pfam" id="PF10708">
    <property type="entry name" value="DUF2510"/>
    <property type="match status" value="1"/>
</dbReference>
<name>A0A172UTA2_9MYCO</name>
<evidence type="ECO:0000256" key="2">
    <source>
        <dbReference type="SAM" id="MobiDB-lite"/>
    </source>
</evidence>
<dbReference type="InterPro" id="IPR018929">
    <property type="entry name" value="DUF2510"/>
</dbReference>
<dbReference type="Proteomes" id="UP000077143">
    <property type="component" value="Chromosome"/>
</dbReference>
<organism evidence="6 7">
    <name type="scientific">Mycobacterium adipatum</name>
    <dbReference type="NCBI Taxonomy" id="1682113"/>
    <lineage>
        <taxon>Bacteria</taxon>
        <taxon>Bacillati</taxon>
        <taxon>Actinomycetota</taxon>
        <taxon>Actinomycetes</taxon>
        <taxon>Mycobacteriales</taxon>
        <taxon>Mycobacteriaceae</taxon>
        <taxon>Mycobacterium</taxon>
    </lineage>
</organism>
<protein>
    <recommendedName>
        <fullName evidence="8">DUF4352 domain-containing protein</fullName>
    </recommendedName>
</protein>
<dbReference type="AlphaFoldDB" id="A0A172UTA2"/>
<feature type="region of interest" description="Disordered" evidence="2">
    <location>
        <begin position="202"/>
        <end position="236"/>
    </location>
</feature>
<sequence>MTTPPTTAGWYPDPDGSGGQRYWDGTAWTDQGPEAVDTPAADEETSAWPAELPPWPEDMEMPSWEDAGKLDSAEADEPAPADVPEATHDEPEPEPVSSEETGAGAEQAAAEATPEAPEPEMTAPAVTTPEVIEPAVTVPEVTVPAVPAPEMAMPTEPPPAAFAAAPAPASPLKGYLIGVGALLVVLIGVLVWAFAFTDPGTATTEATGADESSEATGTTGAATDSAAPTESAAAEVTGTDGQVVDGDVTITSKGVEITPTVAAVDNEMLTKTAAGEFVVVRLTLLNNGELPATFLADQQVLTAGGQIYNTETESTFYLGGISAVLNPGEPVDVAVAFDVPPGTAPESVQVHGDLGSPGAVLPLS</sequence>
<dbReference type="InterPro" id="IPR029050">
    <property type="entry name" value="Immunoprotect_excell_Ig-like"/>
</dbReference>
<evidence type="ECO:0000313" key="7">
    <source>
        <dbReference type="Proteomes" id="UP000077143"/>
    </source>
</evidence>
<evidence type="ECO:0000259" key="5">
    <source>
        <dbReference type="Pfam" id="PF11611"/>
    </source>
</evidence>
<keyword evidence="3" id="KW-1133">Transmembrane helix</keyword>
<dbReference type="EMBL" id="CP015596">
    <property type="protein sequence ID" value="ANE82208.1"/>
    <property type="molecule type" value="Genomic_DNA"/>
</dbReference>
<keyword evidence="1" id="KW-0732">Signal</keyword>
<gene>
    <name evidence="6" type="ORF">A7U43_25770</name>
</gene>
<feature type="compositionally biased region" description="Low complexity" evidence="2">
    <location>
        <begin position="202"/>
        <end position="229"/>
    </location>
</feature>
<evidence type="ECO:0000256" key="3">
    <source>
        <dbReference type="SAM" id="Phobius"/>
    </source>
</evidence>
<dbReference type="KEGG" id="madi:A7U43_25770"/>